<dbReference type="GO" id="GO:0017134">
    <property type="term" value="F:fibroblast growth factor binding"/>
    <property type="evidence" value="ECO:0007669"/>
    <property type="project" value="TreeGrafter"/>
</dbReference>
<evidence type="ECO:0000256" key="1">
    <source>
        <dbReference type="SAM" id="Phobius"/>
    </source>
</evidence>
<comment type="caution">
    <text evidence="2">The sequence shown here is derived from an EMBL/GenBank/DDBJ whole genome shotgun (WGS) entry which is preliminary data.</text>
</comment>
<keyword evidence="1" id="KW-1133">Transmembrane helix</keyword>
<dbReference type="AlphaFoldDB" id="A0AA47MLI8"/>
<dbReference type="GO" id="GO:0000139">
    <property type="term" value="C:Golgi membrane"/>
    <property type="evidence" value="ECO:0007669"/>
    <property type="project" value="TreeGrafter"/>
</dbReference>
<dbReference type="PANTHER" id="PTHR11884:SF1">
    <property type="entry name" value="GOLGI APPARATUS PROTEIN 1"/>
    <property type="match status" value="1"/>
</dbReference>
<dbReference type="PANTHER" id="PTHR11884">
    <property type="entry name" value="SELECTIN LIGAND RELATED"/>
    <property type="match status" value="1"/>
</dbReference>
<dbReference type="Proteomes" id="UP001174136">
    <property type="component" value="Unassembled WGS sequence"/>
</dbReference>
<dbReference type="InterPro" id="IPR039728">
    <property type="entry name" value="GLG1"/>
</dbReference>
<gene>
    <name evidence="2" type="primary">GLG1_1</name>
    <name evidence="2" type="ORF">N1851_019498</name>
</gene>
<proteinExistence type="predicted"/>
<organism evidence="2 3">
    <name type="scientific">Merluccius polli</name>
    <name type="common">Benguela hake</name>
    <name type="synonym">Merluccius cadenati</name>
    <dbReference type="NCBI Taxonomy" id="89951"/>
    <lineage>
        <taxon>Eukaryota</taxon>
        <taxon>Metazoa</taxon>
        <taxon>Chordata</taxon>
        <taxon>Craniata</taxon>
        <taxon>Vertebrata</taxon>
        <taxon>Euteleostomi</taxon>
        <taxon>Actinopterygii</taxon>
        <taxon>Neopterygii</taxon>
        <taxon>Teleostei</taxon>
        <taxon>Neoteleostei</taxon>
        <taxon>Acanthomorphata</taxon>
        <taxon>Zeiogadaria</taxon>
        <taxon>Gadariae</taxon>
        <taxon>Gadiformes</taxon>
        <taxon>Gadoidei</taxon>
        <taxon>Merlucciidae</taxon>
        <taxon>Merluccius</taxon>
    </lineage>
</organism>
<keyword evidence="1" id="KW-0472">Membrane</keyword>
<name>A0AA47MLI8_MERPO</name>
<dbReference type="EMBL" id="JAOPHQ010003541">
    <property type="protein sequence ID" value="KAK0142572.1"/>
    <property type="molecule type" value="Genomic_DNA"/>
</dbReference>
<feature type="transmembrane region" description="Helical" evidence="1">
    <location>
        <begin position="58"/>
        <end position="75"/>
    </location>
</feature>
<feature type="transmembrane region" description="Helical" evidence="1">
    <location>
        <begin position="30"/>
        <end position="52"/>
    </location>
</feature>
<reference evidence="2" key="1">
    <citation type="journal article" date="2023" name="Front. Mar. Sci.">
        <title>A new Merluccius polli reference genome to investigate the effects of global change in West African waters.</title>
        <authorList>
            <person name="Mateo J.L."/>
            <person name="Blanco-Fernandez C."/>
            <person name="Garcia-Vazquez E."/>
            <person name="Machado-Schiaffino G."/>
        </authorList>
    </citation>
    <scope>NUCLEOTIDE SEQUENCE</scope>
    <source>
        <strain evidence="2">C29</strain>
        <tissue evidence="2">Fin</tissue>
    </source>
</reference>
<accession>A0AA47MLI8</accession>
<keyword evidence="1" id="KW-0812">Transmembrane</keyword>
<keyword evidence="3" id="KW-1185">Reference proteome</keyword>
<evidence type="ECO:0000313" key="2">
    <source>
        <dbReference type="EMBL" id="KAK0142572.1"/>
    </source>
</evidence>
<sequence>MSCLLESLQDKRVRLQPECKRRLQDRIDMWNYAAKVLLHWYLLVSTGIYWYLLVSTGLYWYLLVSTGIYWSLLVAPADGLSDLAMQVMASPSKTYLLASISVGVAVLFALGLLCGRITKRVTQQLKDR</sequence>
<feature type="transmembrane region" description="Helical" evidence="1">
    <location>
        <begin position="95"/>
        <end position="118"/>
    </location>
</feature>
<evidence type="ECO:0000313" key="3">
    <source>
        <dbReference type="Proteomes" id="UP001174136"/>
    </source>
</evidence>
<protein>
    <submittedName>
        <fullName evidence="2">Golgi apparatus protein 1</fullName>
    </submittedName>
</protein>